<dbReference type="InterPro" id="IPR000014">
    <property type="entry name" value="PAS"/>
</dbReference>
<feature type="compositionally biased region" description="Low complexity" evidence="1">
    <location>
        <begin position="442"/>
        <end position="453"/>
    </location>
</feature>
<dbReference type="EMBL" id="JAATEN010000018">
    <property type="protein sequence ID" value="NJQ02864.1"/>
    <property type="molecule type" value="Genomic_DNA"/>
</dbReference>
<feature type="region of interest" description="Disordered" evidence="1">
    <location>
        <begin position="370"/>
        <end position="389"/>
    </location>
</feature>
<dbReference type="CDD" id="cd00130">
    <property type="entry name" value="PAS"/>
    <property type="match status" value="1"/>
</dbReference>
<feature type="compositionally biased region" description="Gly residues" evidence="1">
    <location>
        <begin position="432"/>
        <end position="441"/>
    </location>
</feature>
<feature type="domain" description="PAS" evidence="2">
    <location>
        <begin position="72"/>
        <end position="125"/>
    </location>
</feature>
<evidence type="ECO:0000256" key="1">
    <source>
        <dbReference type="SAM" id="MobiDB-lite"/>
    </source>
</evidence>
<accession>A0ABX1BYU1</accession>
<dbReference type="RefSeq" id="WP_168103493.1">
    <property type="nucleotide sequence ID" value="NZ_JAATEN010000018.1"/>
</dbReference>
<dbReference type="SUPFAM" id="SSF55781">
    <property type="entry name" value="GAF domain-like"/>
    <property type="match status" value="1"/>
</dbReference>
<dbReference type="Gene3D" id="3.30.450.20">
    <property type="entry name" value="PAS domain"/>
    <property type="match status" value="1"/>
</dbReference>
<dbReference type="InterPro" id="IPR029016">
    <property type="entry name" value="GAF-like_dom_sf"/>
</dbReference>
<feature type="region of interest" description="Disordered" evidence="1">
    <location>
        <begin position="431"/>
        <end position="453"/>
    </location>
</feature>
<sequence>MGGMGELGVELADFRGRVEELKSARSLPPEERISALDAALFELQHAVDVLWPRYEQLAAAGDGDGRRRDEPEARLLRDLFQRLPVPVVLLDRTTAVRRVNTAAGNLFGLQAGYATGRALTGALTHDARAAFRSQVAAVARGEGGRSLLVRRLREHGAPGAPGPADILRATLTELRPPEEQRSVVLAVFHPVPAREAERELRQRAAARAERPARTPRPAAPWNVPRPDLAEVSRNTEILDLVDDMAATLLAVSPATPGAVLDRAAELLHGRFADWVIADLTLPPEGGAPDGRLRRVLARGPMPGPEPGTGPAGQDPADCPPVRDAVRDRVPALLVRPEDPEAFGRDASGASVLVSAQVTSLICVPLTAPHQGTAQDPARPDPSVPGAAGTGGPVLGVLTLFRTGGRRAFELSEAGAVHRMARHLALALRPGAATGGRTGAGGPAAPAPEHAGAG</sequence>
<dbReference type="SUPFAM" id="SSF55785">
    <property type="entry name" value="PYP-like sensor domain (PAS domain)"/>
    <property type="match status" value="1"/>
</dbReference>
<keyword evidence="4" id="KW-1185">Reference proteome</keyword>
<dbReference type="Pfam" id="PF00989">
    <property type="entry name" value="PAS"/>
    <property type="match status" value="1"/>
</dbReference>
<evidence type="ECO:0000313" key="4">
    <source>
        <dbReference type="Proteomes" id="UP000695264"/>
    </source>
</evidence>
<dbReference type="InterPro" id="IPR013767">
    <property type="entry name" value="PAS_fold"/>
</dbReference>
<dbReference type="SMART" id="SM00091">
    <property type="entry name" value="PAS"/>
    <property type="match status" value="1"/>
</dbReference>
<protein>
    <submittedName>
        <fullName evidence="3">PAS domain-containing protein</fullName>
    </submittedName>
</protein>
<dbReference type="InterPro" id="IPR035965">
    <property type="entry name" value="PAS-like_dom_sf"/>
</dbReference>
<gene>
    <name evidence="3" type="ORF">HCK00_20550</name>
</gene>
<evidence type="ECO:0000259" key="2">
    <source>
        <dbReference type="PROSITE" id="PS50112"/>
    </source>
</evidence>
<dbReference type="PROSITE" id="PS50112">
    <property type="entry name" value="PAS"/>
    <property type="match status" value="1"/>
</dbReference>
<dbReference type="Proteomes" id="UP000695264">
    <property type="component" value="Unassembled WGS sequence"/>
</dbReference>
<feature type="region of interest" description="Disordered" evidence="1">
    <location>
        <begin position="205"/>
        <end position="226"/>
    </location>
</feature>
<dbReference type="Gene3D" id="3.30.450.40">
    <property type="match status" value="1"/>
</dbReference>
<reference evidence="3 4" key="1">
    <citation type="submission" date="2020-03" db="EMBL/GenBank/DDBJ databases">
        <title>WGS of actinomycetes isolated from Thailand.</title>
        <authorList>
            <person name="Thawai C."/>
        </authorList>
    </citation>
    <scope>NUCLEOTIDE SEQUENCE [LARGE SCALE GENOMIC DNA]</scope>
    <source>
        <strain evidence="3 4">PLAI 1-29</strain>
    </source>
</reference>
<proteinExistence type="predicted"/>
<name>A0ABX1BYU1_9ACTN</name>
<organism evidence="3 4">
    <name type="scientific">Streptomyces zingiberis</name>
    <dbReference type="NCBI Taxonomy" id="2053010"/>
    <lineage>
        <taxon>Bacteria</taxon>
        <taxon>Bacillati</taxon>
        <taxon>Actinomycetota</taxon>
        <taxon>Actinomycetes</taxon>
        <taxon>Kitasatosporales</taxon>
        <taxon>Streptomycetaceae</taxon>
        <taxon>Streptomyces</taxon>
    </lineage>
</organism>
<evidence type="ECO:0000313" key="3">
    <source>
        <dbReference type="EMBL" id="NJQ02864.1"/>
    </source>
</evidence>
<comment type="caution">
    <text evidence="3">The sequence shown here is derived from an EMBL/GenBank/DDBJ whole genome shotgun (WGS) entry which is preliminary data.</text>
</comment>